<evidence type="ECO:0000259" key="3">
    <source>
        <dbReference type="SMART" id="SM00849"/>
    </source>
</evidence>
<dbReference type="PANTHER" id="PTHR46018">
    <property type="entry name" value="ZINC PHOSPHODIESTERASE ELAC PROTEIN 1"/>
    <property type="match status" value="1"/>
</dbReference>
<dbReference type="InterPro" id="IPR036866">
    <property type="entry name" value="RibonucZ/Hydroxyglut_hydro"/>
</dbReference>
<dbReference type="STRING" id="1392877.SAMN05216221_3085"/>
<dbReference type="EMBL" id="LT629751">
    <property type="protein sequence ID" value="SDS96287.1"/>
    <property type="molecule type" value="Genomic_DNA"/>
</dbReference>
<evidence type="ECO:0000256" key="1">
    <source>
        <dbReference type="ARBA" id="ARBA00022801"/>
    </source>
</evidence>
<evidence type="ECO:0000256" key="2">
    <source>
        <dbReference type="SAM" id="SignalP"/>
    </source>
</evidence>
<dbReference type="Proteomes" id="UP000243359">
    <property type="component" value="Chromosome I"/>
</dbReference>
<dbReference type="Pfam" id="PF12706">
    <property type="entry name" value="Lactamase_B_2"/>
    <property type="match status" value="1"/>
</dbReference>
<dbReference type="GO" id="GO:0042781">
    <property type="term" value="F:3'-tRNA processing endoribonuclease activity"/>
    <property type="evidence" value="ECO:0007669"/>
    <property type="project" value="TreeGrafter"/>
</dbReference>
<dbReference type="Gene3D" id="3.60.15.10">
    <property type="entry name" value="Ribonuclease Z/Hydroxyacylglutathione hydrolase-like"/>
    <property type="match status" value="1"/>
</dbReference>
<proteinExistence type="predicted"/>
<gene>
    <name evidence="4" type="ORF">SAMN05216221_3085</name>
</gene>
<name>A0A1H1WG82_9PSED</name>
<protein>
    <submittedName>
        <fullName evidence="4">Ribonuclease BN, tRNA processing enzyme</fullName>
    </submittedName>
</protein>
<dbReference type="AlphaFoldDB" id="A0A1H1WG82"/>
<evidence type="ECO:0000313" key="5">
    <source>
        <dbReference type="Proteomes" id="UP000243359"/>
    </source>
</evidence>
<evidence type="ECO:0000313" key="4">
    <source>
        <dbReference type="EMBL" id="SDS96287.1"/>
    </source>
</evidence>
<dbReference type="RefSeq" id="WP_231975638.1">
    <property type="nucleotide sequence ID" value="NZ_LT629751.1"/>
</dbReference>
<dbReference type="SMART" id="SM00849">
    <property type="entry name" value="Lactamase_B"/>
    <property type="match status" value="1"/>
</dbReference>
<dbReference type="CDD" id="cd07719">
    <property type="entry name" value="arylsulfatase_AtsA-like_MBL-fold"/>
    <property type="match status" value="1"/>
</dbReference>
<dbReference type="InterPro" id="IPR001279">
    <property type="entry name" value="Metallo-B-lactamas"/>
</dbReference>
<organism evidence="4 5">
    <name type="scientific">Pseudomonas oryzae</name>
    <dbReference type="NCBI Taxonomy" id="1392877"/>
    <lineage>
        <taxon>Bacteria</taxon>
        <taxon>Pseudomonadati</taxon>
        <taxon>Pseudomonadota</taxon>
        <taxon>Gammaproteobacteria</taxon>
        <taxon>Pseudomonadales</taxon>
        <taxon>Pseudomonadaceae</taxon>
        <taxon>Pseudomonas</taxon>
    </lineage>
</organism>
<reference evidence="5" key="1">
    <citation type="submission" date="2016-10" db="EMBL/GenBank/DDBJ databases">
        <authorList>
            <person name="Varghese N."/>
            <person name="Submissions S."/>
        </authorList>
    </citation>
    <scope>NUCLEOTIDE SEQUENCE [LARGE SCALE GENOMIC DNA]</scope>
    <source>
        <strain evidence="5">KCTC 32247</strain>
    </source>
</reference>
<dbReference type="PANTHER" id="PTHR46018:SF2">
    <property type="entry name" value="ZINC PHOSPHODIESTERASE ELAC PROTEIN 1"/>
    <property type="match status" value="1"/>
</dbReference>
<feature type="domain" description="Metallo-beta-lactamase" evidence="3">
    <location>
        <begin position="58"/>
        <end position="260"/>
    </location>
</feature>
<keyword evidence="5" id="KW-1185">Reference proteome</keyword>
<dbReference type="InterPro" id="IPR044094">
    <property type="entry name" value="AtsA-like_MBL-fold"/>
</dbReference>
<accession>A0A1H1WG82</accession>
<feature type="chain" id="PRO_5009264402" evidence="2">
    <location>
        <begin position="31"/>
        <end position="322"/>
    </location>
</feature>
<dbReference type="SUPFAM" id="SSF56281">
    <property type="entry name" value="Metallo-hydrolase/oxidoreductase"/>
    <property type="match status" value="1"/>
</dbReference>
<feature type="signal peptide" evidence="2">
    <location>
        <begin position="1"/>
        <end position="30"/>
    </location>
</feature>
<keyword evidence="1" id="KW-0378">Hydrolase</keyword>
<sequence>MSLLKKLLPCRRTLLAVATSLALSGNAAWAAVGEQPNVRLLLLGTKGGPSLLQTKSLPQSTVLLVNNDAYLLDAGYGASLRLVEAGIPLRNIKGIFITHLHSDHVLDYPSVLMNGWASGLKTPIKVFGPQGIQEMTDHAWKTFDVDIQLRIVDEGKPDPRPLVTTQTIREGLVYQDQNMKVSAVSVPHPPFDKGQAFAFRFEVGGKSIVLSGDTNYSADLARFARDADVFISEVVHVEGVQRLSERIGNGSKLAEAIISHHVTAEDVGRMASDAKVGKVVLSHFVPADDPSLTAEHWRSAVAKTYSGEIVVGHDGMEIPLQD</sequence>
<keyword evidence="2" id="KW-0732">Signal</keyword>